<comment type="cofactor">
    <cofactor evidence="2">
        <name>Mg(2+)</name>
        <dbReference type="ChEBI" id="CHEBI:18420"/>
    </cofactor>
</comment>
<dbReference type="Gene3D" id="3.90.950.10">
    <property type="match status" value="1"/>
</dbReference>
<dbReference type="PANTHER" id="PTHR34699">
    <property type="match status" value="1"/>
</dbReference>
<protein>
    <recommendedName>
        <fullName evidence="9">inosine/xanthosine triphosphatase</fullName>
        <ecNumber evidence="9">3.6.1.73</ecNumber>
    </recommendedName>
</protein>
<dbReference type="Proteomes" id="UP000177370">
    <property type="component" value="Unassembled WGS sequence"/>
</dbReference>
<evidence type="ECO:0000259" key="12">
    <source>
        <dbReference type="Pfam" id="PF01931"/>
    </source>
</evidence>
<proteinExistence type="predicted"/>
<dbReference type="EMBL" id="MFTP01000007">
    <property type="protein sequence ID" value="OGI66042.1"/>
    <property type="molecule type" value="Genomic_DNA"/>
</dbReference>
<keyword evidence="8" id="KW-0464">Manganese</keyword>
<evidence type="ECO:0000313" key="13">
    <source>
        <dbReference type="EMBL" id="OGI66042.1"/>
    </source>
</evidence>
<keyword evidence="3" id="KW-0479">Metal-binding</keyword>
<evidence type="ECO:0000256" key="3">
    <source>
        <dbReference type="ARBA" id="ARBA00022723"/>
    </source>
</evidence>
<dbReference type="InterPro" id="IPR050299">
    <property type="entry name" value="YjjX_NTPase"/>
</dbReference>
<evidence type="ECO:0000256" key="4">
    <source>
        <dbReference type="ARBA" id="ARBA00022741"/>
    </source>
</evidence>
<evidence type="ECO:0000256" key="2">
    <source>
        <dbReference type="ARBA" id="ARBA00001946"/>
    </source>
</evidence>
<evidence type="ECO:0000256" key="5">
    <source>
        <dbReference type="ARBA" id="ARBA00022801"/>
    </source>
</evidence>
<evidence type="ECO:0000256" key="6">
    <source>
        <dbReference type="ARBA" id="ARBA00022842"/>
    </source>
</evidence>
<dbReference type="GO" id="GO:0006772">
    <property type="term" value="P:thiamine metabolic process"/>
    <property type="evidence" value="ECO:0007669"/>
    <property type="project" value="TreeGrafter"/>
</dbReference>
<comment type="cofactor">
    <cofactor evidence="1">
        <name>Mn(2+)</name>
        <dbReference type="ChEBI" id="CHEBI:29035"/>
    </cofactor>
</comment>
<sequence length="177" mass="19681">MRINVGSKNDVKVSAVREAIRDYNFLSNADVSGLEVNSEISEQPKSADETIRGAMNRARNAFQDCDYSFGIEDGLMRVPNTKTDYMNVCACVIYDGQNYHIGLSSAFEYPHEVTKLVFDEGLDINQAFHKVGLTKNLNVGSAEGAIGILTHGRLLRKEYTKQAITMALIHVENSKLF</sequence>
<dbReference type="GO" id="GO:0046872">
    <property type="term" value="F:metal ion binding"/>
    <property type="evidence" value="ECO:0007669"/>
    <property type="project" value="UniProtKB-KW"/>
</dbReference>
<dbReference type="GO" id="GO:0000166">
    <property type="term" value="F:nucleotide binding"/>
    <property type="evidence" value="ECO:0007669"/>
    <property type="project" value="UniProtKB-KW"/>
</dbReference>
<evidence type="ECO:0000256" key="7">
    <source>
        <dbReference type="ARBA" id="ARBA00023080"/>
    </source>
</evidence>
<dbReference type="GO" id="GO:0009117">
    <property type="term" value="P:nucleotide metabolic process"/>
    <property type="evidence" value="ECO:0007669"/>
    <property type="project" value="UniProtKB-KW"/>
</dbReference>
<dbReference type="SUPFAM" id="SSF52972">
    <property type="entry name" value="ITPase-like"/>
    <property type="match status" value="1"/>
</dbReference>
<dbReference type="Pfam" id="PF01931">
    <property type="entry name" value="NTPase_I-T"/>
    <property type="match status" value="1"/>
</dbReference>
<evidence type="ECO:0000313" key="14">
    <source>
        <dbReference type="Proteomes" id="UP000177370"/>
    </source>
</evidence>
<dbReference type="InterPro" id="IPR002786">
    <property type="entry name" value="Non_canon_purine_NTPase"/>
</dbReference>
<keyword evidence="5" id="KW-0378">Hydrolase</keyword>
<dbReference type="EC" id="3.6.1.73" evidence="9"/>
<feature type="domain" description="Non-canonical purine NTP phosphatase/PRRC1" evidence="12">
    <location>
        <begin position="6"/>
        <end position="170"/>
    </location>
</feature>
<gene>
    <name evidence="13" type="ORF">A2647_01435</name>
</gene>
<dbReference type="AlphaFoldDB" id="A0A1F6V8W3"/>
<comment type="catalytic activity">
    <reaction evidence="11">
        <text>XTP + H2O = XDP + phosphate + H(+)</text>
        <dbReference type="Rhea" id="RHEA:28406"/>
        <dbReference type="ChEBI" id="CHEBI:15377"/>
        <dbReference type="ChEBI" id="CHEBI:15378"/>
        <dbReference type="ChEBI" id="CHEBI:43474"/>
        <dbReference type="ChEBI" id="CHEBI:59884"/>
        <dbReference type="ChEBI" id="CHEBI:61314"/>
        <dbReference type="EC" id="3.6.1.73"/>
    </reaction>
</comment>
<dbReference type="PANTHER" id="PTHR34699:SF2">
    <property type="entry name" value="NON-CANONICAL PURINE NTP PHOSPHATASE_PRRC1 DOMAIN-CONTAINING PROTEIN"/>
    <property type="match status" value="1"/>
</dbReference>
<comment type="caution">
    <text evidence="13">The sequence shown here is derived from an EMBL/GenBank/DDBJ whole genome shotgun (WGS) entry which is preliminary data.</text>
</comment>
<dbReference type="NCBIfam" id="TIGR00258">
    <property type="entry name" value="inosine/xanthosine triphosphatase"/>
    <property type="match status" value="1"/>
</dbReference>
<keyword evidence="4" id="KW-0547">Nucleotide-binding</keyword>
<evidence type="ECO:0000256" key="1">
    <source>
        <dbReference type="ARBA" id="ARBA00001936"/>
    </source>
</evidence>
<comment type="catalytic activity">
    <reaction evidence="10">
        <text>ITP + H2O = IDP + phosphate + H(+)</text>
        <dbReference type="Rhea" id="RHEA:28330"/>
        <dbReference type="ChEBI" id="CHEBI:15377"/>
        <dbReference type="ChEBI" id="CHEBI:15378"/>
        <dbReference type="ChEBI" id="CHEBI:43474"/>
        <dbReference type="ChEBI" id="CHEBI:58280"/>
        <dbReference type="ChEBI" id="CHEBI:61402"/>
        <dbReference type="EC" id="3.6.1.73"/>
    </reaction>
</comment>
<evidence type="ECO:0000256" key="10">
    <source>
        <dbReference type="ARBA" id="ARBA00048174"/>
    </source>
</evidence>
<dbReference type="GO" id="GO:0103023">
    <property type="term" value="F:ITPase activity"/>
    <property type="evidence" value="ECO:0007669"/>
    <property type="project" value="UniProtKB-EC"/>
</dbReference>
<dbReference type="InterPro" id="IPR026533">
    <property type="entry name" value="NTPase/PRRC1"/>
</dbReference>
<keyword evidence="6" id="KW-0460">Magnesium</keyword>
<evidence type="ECO:0000256" key="9">
    <source>
        <dbReference type="ARBA" id="ARBA00038901"/>
    </source>
</evidence>
<evidence type="ECO:0000256" key="8">
    <source>
        <dbReference type="ARBA" id="ARBA00023211"/>
    </source>
</evidence>
<evidence type="ECO:0000256" key="11">
    <source>
        <dbReference type="ARBA" id="ARBA00048781"/>
    </source>
</evidence>
<organism evidence="13 14">
    <name type="scientific">Candidatus Nomurabacteria bacterium RIFCSPHIGHO2_01_FULL_40_24b</name>
    <dbReference type="NCBI Taxonomy" id="1801739"/>
    <lineage>
        <taxon>Bacteria</taxon>
        <taxon>Candidatus Nomuraibacteriota</taxon>
    </lineage>
</organism>
<name>A0A1F6V8W3_9BACT</name>
<accession>A0A1F6V8W3</accession>
<reference evidence="13 14" key="1">
    <citation type="journal article" date="2016" name="Nat. Commun.">
        <title>Thousands of microbial genomes shed light on interconnected biogeochemical processes in an aquifer system.</title>
        <authorList>
            <person name="Anantharaman K."/>
            <person name="Brown C.T."/>
            <person name="Hug L.A."/>
            <person name="Sharon I."/>
            <person name="Castelle C.J."/>
            <person name="Probst A.J."/>
            <person name="Thomas B.C."/>
            <person name="Singh A."/>
            <person name="Wilkins M.J."/>
            <person name="Karaoz U."/>
            <person name="Brodie E.L."/>
            <person name="Williams K.H."/>
            <person name="Hubbard S.S."/>
            <person name="Banfield J.F."/>
        </authorList>
    </citation>
    <scope>NUCLEOTIDE SEQUENCE [LARGE SCALE GENOMIC DNA]</scope>
</reference>
<keyword evidence="7" id="KW-0546">Nucleotide metabolism</keyword>
<dbReference type="InterPro" id="IPR029001">
    <property type="entry name" value="ITPase-like_fam"/>
</dbReference>